<name>A0A8G2MAY0_STAAU</name>
<comment type="caution">
    <text evidence="1">The sequence shown here is derived from an EMBL/GenBank/DDBJ whole genome shotgun (WGS) entry which is preliminary data.</text>
</comment>
<sequence>MPKKTVTIDVDENLLVVASNEISELLYEYDSELMSADEDGDNRDIEEKRDALKQAIQIIDKLTCRGGRR</sequence>
<dbReference type="RefSeq" id="WP_001125014.1">
    <property type="nucleotide sequence ID" value="NZ_CATOYY010000007.1"/>
</dbReference>
<evidence type="ECO:0000313" key="1">
    <source>
        <dbReference type="EMBL" id="SUK18649.1"/>
    </source>
</evidence>
<dbReference type="EMBL" id="UHAI01000002">
    <property type="protein sequence ID" value="SUK18649.1"/>
    <property type="molecule type" value="Genomic_DNA"/>
</dbReference>
<organism evidence="1 2">
    <name type="scientific">Staphylococcus aureus</name>
    <dbReference type="NCBI Taxonomy" id="1280"/>
    <lineage>
        <taxon>Bacteria</taxon>
        <taxon>Bacillati</taxon>
        <taxon>Bacillota</taxon>
        <taxon>Bacilli</taxon>
        <taxon>Bacillales</taxon>
        <taxon>Staphylococcaceae</taxon>
        <taxon>Staphylococcus</taxon>
    </lineage>
</organism>
<reference evidence="1 2" key="1">
    <citation type="submission" date="2018-06" db="EMBL/GenBank/DDBJ databases">
        <authorList>
            <consortium name="Pathogen Informatics"/>
            <person name="Doyle S."/>
        </authorList>
    </citation>
    <scope>NUCLEOTIDE SEQUENCE [LARGE SCALE GENOMIC DNA]</scope>
    <source>
        <strain evidence="1 2">NCTC7972</strain>
    </source>
</reference>
<proteinExistence type="predicted"/>
<dbReference type="AlphaFoldDB" id="A0A8G2MAY0"/>
<protein>
    <submittedName>
        <fullName evidence="1">Phage protein</fullName>
    </submittedName>
</protein>
<evidence type="ECO:0000313" key="2">
    <source>
        <dbReference type="Proteomes" id="UP000254224"/>
    </source>
</evidence>
<gene>
    <name evidence="1" type="ORF">NCTC7972_02200</name>
</gene>
<accession>A0A8G2MAY0</accession>
<dbReference type="Proteomes" id="UP000254224">
    <property type="component" value="Unassembled WGS sequence"/>
</dbReference>